<dbReference type="KEGG" id="hfl:PUV54_15875"/>
<dbReference type="AlphaFoldDB" id="A0AAE9ZBB2"/>
<proteinExistence type="predicted"/>
<evidence type="ECO:0000313" key="1">
    <source>
        <dbReference type="EMBL" id="WDI31429.1"/>
    </source>
</evidence>
<name>A0AAE9ZBB2_9PROT</name>
<evidence type="ECO:0000313" key="2">
    <source>
        <dbReference type="Proteomes" id="UP001214043"/>
    </source>
</evidence>
<dbReference type="EMBL" id="CP118166">
    <property type="protein sequence ID" value="WDI31429.1"/>
    <property type="molecule type" value="Genomic_DNA"/>
</dbReference>
<sequence>MDDEPLNEKPDMTLKYLAKQDLYALSVGDLDERIENLKAEISRCEAAKEDRGSTRDEAEKLFKF</sequence>
<keyword evidence="2" id="KW-1185">Reference proteome</keyword>
<protein>
    <submittedName>
        <fullName evidence="1">DUF1192 domain-containing protein</fullName>
    </submittedName>
</protein>
<gene>
    <name evidence="1" type="ORF">PUV54_15875</name>
</gene>
<dbReference type="Pfam" id="PF06698">
    <property type="entry name" value="DUF1192"/>
    <property type="match status" value="1"/>
</dbReference>
<organism evidence="1 2">
    <name type="scientific">Hyphococcus flavus</name>
    <dbReference type="NCBI Taxonomy" id="1866326"/>
    <lineage>
        <taxon>Bacteria</taxon>
        <taxon>Pseudomonadati</taxon>
        <taxon>Pseudomonadota</taxon>
        <taxon>Alphaproteobacteria</taxon>
        <taxon>Parvularculales</taxon>
        <taxon>Parvularculaceae</taxon>
        <taxon>Hyphococcus</taxon>
    </lineage>
</organism>
<dbReference type="RefSeq" id="WP_274493318.1">
    <property type="nucleotide sequence ID" value="NZ_CP118166.1"/>
</dbReference>
<accession>A0AAE9ZBB2</accession>
<dbReference type="InterPro" id="IPR009579">
    <property type="entry name" value="DUF1192"/>
</dbReference>
<reference evidence="1" key="1">
    <citation type="submission" date="2023-02" db="EMBL/GenBank/DDBJ databases">
        <title>Genome sequence of Hyphococcus flavus.</title>
        <authorList>
            <person name="Rong J.-C."/>
            <person name="Zhao Q."/>
            <person name="Yi M."/>
            <person name="Wu J.-Y."/>
        </authorList>
    </citation>
    <scope>NUCLEOTIDE SEQUENCE</scope>
    <source>
        <strain evidence="1">MCCC 1K03223</strain>
    </source>
</reference>
<dbReference type="Proteomes" id="UP001214043">
    <property type="component" value="Chromosome"/>
</dbReference>